<feature type="compositionally biased region" description="Basic and acidic residues" evidence="1">
    <location>
        <begin position="891"/>
        <end position="901"/>
    </location>
</feature>
<dbReference type="Proteomes" id="UP001215598">
    <property type="component" value="Unassembled WGS sequence"/>
</dbReference>
<reference evidence="2" key="1">
    <citation type="submission" date="2023-03" db="EMBL/GenBank/DDBJ databases">
        <title>Massive genome expansion in bonnet fungi (Mycena s.s.) driven by repeated elements and novel gene families across ecological guilds.</title>
        <authorList>
            <consortium name="Lawrence Berkeley National Laboratory"/>
            <person name="Harder C.B."/>
            <person name="Miyauchi S."/>
            <person name="Viragh M."/>
            <person name="Kuo A."/>
            <person name="Thoen E."/>
            <person name="Andreopoulos B."/>
            <person name="Lu D."/>
            <person name="Skrede I."/>
            <person name="Drula E."/>
            <person name="Henrissat B."/>
            <person name="Morin E."/>
            <person name="Kohler A."/>
            <person name="Barry K."/>
            <person name="LaButti K."/>
            <person name="Morin E."/>
            <person name="Salamov A."/>
            <person name="Lipzen A."/>
            <person name="Mereny Z."/>
            <person name="Hegedus B."/>
            <person name="Baldrian P."/>
            <person name="Stursova M."/>
            <person name="Weitz H."/>
            <person name="Taylor A."/>
            <person name="Grigoriev I.V."/>
            <person name="Nagy L.G."/>
            <person name="Martin F."/>
            <person name="Kauserud H."/>
        </authorList>
    </citation>
    <scope>NUCLEOTIDE SEQUENCE</scope>
    <source>
        <strain evidence="2">CBHHK182m</strain>
    </source>
</reference>
<proteinExistence type="predicted"/>
<dbReference type="EMBL" id="JARKIB010000137">
    <property type="protein sequence ID" value="KAJ7733633.1"/>
    <property type="molecule type" value="Genomic_DNA"/>
</dbReference>
<gene>
    <name evidence="2" type="ORF">B0H16DRAFT_1467974</name>
</gene>
<keyword evidence="3" id="KW-1185">Reference proteome</keyword>
<feature type="region of interest" description="Disordered" evidence="1">
    <location>
        <begin position="1395"/>
        <end position="1449"/>
    </location>
</feature>
<feature type="compositionally biased region" description="Basic and acidic residues" evidence="1">
    <location>
        <begin position="934"/>
        <end position="954"/>
    </location>
</feature>
<feature type="compositionally biased region" description="Basic residues" evidence="1">
    <location>
        <begin position="1440"/>
        <end position="1449"/>
    </location>
</feature>
<feature type="region of interest" description="Disordered" evidence="1">
    <location>
        <begin position="158"/>
        <end position="185"/>
    </location>
</feature>
<feature type="region of interest" description="Disordered" evidence="1">
    <location>
        <begin position="330"/>
        <end position="412"/>
    </location>
</feature>
<feature type="region of interest" description="Disordered" evidence="1">
    <location>
        <begin position="575"/>
        <end position="839"/>
    </location>
</feature>
<feature type="region of interest" description="Disordered" evidence="1">
    <location>
        <begin position="930"/>
        <end position="972"/>
    </location>
</feature>
<sequence length="1449" mass="156852">MAPPSWQTPEQKAFFTLWMPEFLVKKAAKKLNGFWPKMKKAWYEEFPEELELRLPVQVFDPDPNAPRPRRLTTDEEAALSEAITIRDRQIRSVFFNAFSKIRTSRGGVSRSTSKGLAAMLFKRLPKHKRRHHVLEVYQQDHKSTVKAALQESEYVHLNEASQRRTEDGEWIDDEDEEEKNERLHDARSQRMTVQRRVVRKCWEAEDEAVQQEVVAKARAEKAPGTEAEKDVEDGERTPEEYQMSLDESMKVAEIFLTEFGRMTGWVGALVYAGPVPRLGGDLGFKSYSFGLAEGVNFEDYHSNWKKAVVTLLCKFARKAIPRATRVSRAFEGPDNEEDEPASEPVSVVAPPRRPHKSKAKASSQPSKPKTSSKPSKPKTSSKASPSKAKTSSATSVLPPASRSPSPNPISCGVQKMYQDYENEMHAGAESHEDSGLDYDDPFSSSDAHNPLGIIPQQQHLVQRVPQEHLVERIPGRERLADNGSSSAFLAENGSSSSFLAENASLSTSSTLFLGEDTSSNAFLGSASSTSSTLFLGEDASSTSSTWSTSPTAGTLSFDAYVNAHPEMLVRQNSQMSTNDNNTFGSSVAGDGSSPRLFLPPDVGGQGLHWTSRGQQRGEGDVLRSTVDNWSTPNLEPDPLREETARGPPRPRPIGGGRSSPSSDFTFGRQPQYRPIHSSRSPSSSPVHAATSTVVPPARHPAGSHSMPTATRPAPRPNSTLALNSPTPAATGTSSVSTAAPPGTPKHHRATTSAGSVGLLGTPQRTSFAPARSSPLTAPPLLPDSRAASPPGGTLPPRLRPSPERPRAGSSSGKALAPPVWPKSRPPANEPKSAAVKASPGAIAKKMEHARAARKVGKSKVGAKRVVGNRRADVGAGGDEAGAAGDEAETDVGARDKGKGRQMEAPTPPEQDTQVVADAAAPVLIHTISSNGSRMHKELRAQKEAEKEKDRKAAAEYKANSRLNNPDGNHPLVVVPLPPNAPRPRRAPAPRRNMGAIVTLTDELQAKKDAAMLEALKGSGDRMAANLKRAANAAKATAKEKEKATATGKATGAAAGKVTATGKATGRRVESDATKKAKGSSSGGAAVGRKRKADDNNENSEPQVPIKSWQGPVSLVSISLSPETQLHHTLVAQRVVIWVRAPAKAFRRFHFQTENGADNFFLELGSALVRYIGLCTRDIKSLWHNRSVTEFDPQQGHSLFSLWYSLWYFHREKRLCPHPVSNEGFITDAYGEARNRYLTNYATEDMPGIKKGMSKLEKETSGHNLWGTVRQRGGSGEAAGAGREQNAANGPRTDRRPRRRAQARGWNVSPHRPEVERAAAAAKRRERGGSKMRLAAHVRIVERSSGPSQGAGTCPHLDLGWNTWRASAGAAGKRRERGRSKMRLAVPVRIVERSRGPRQGAGTCRDMYPPRPGVERAAGKHGGSGEAAGAGREQNAASGPRTHRRAKRRA</sequence>
<feature type="compositionally biased region" description="Basic and acidic residues" evidence="1">
    <location>
        <begin position="158"/>
        <end position="167"/>
    </location>
</feature>
<feature type="compositionally biased region" description="Low complexity" evidence="1">
    <location>
        <begin position="360"/>
        <end position="395"/>
    </location>
</feature>
<evidence type="ECO:0000313" key="3">
    <source>
        <dbReference type="Proteomes" id="UP001215598"/>
    </source>
</evidence>
<feature type="compositionally biased region" description="Low complexity" evidence="1">
    <location>
        <begin position="1044"/>
        <end position="1063"/>
    </location>
</feature>
<feature type="compositionally biased region" description="Pro residues" evidence="1">
    <location>
        <begin position="818"/>
        <end position="828"/>
    </location>
</feature>
<feature type="compositionally biased region" description="Polar residues" evidence="1">
    <location>
        <begin position="575"/>
        <end position="585"/>
    </location>
</feature>
<evidence type="ECO:0000256" key="1">
    <source>
        <dbReference type="SAM" id="MobiDB-lite"/>
    </source>
</evidence>
<feature type="region of interest" description="Disordered" evidence="1">
    <location>
        <begin position="871"/>
        <end position="911"/>
    </location>
</feature>
<feature type="region of interest" description="Disordered" evidence="1">
    <location>
        <begin position="425"/>
        <end position="447"/>
    </location>
</feature>
<feature type="region of interest" description="Disordered" evidence="1">
    <location>
        <begin position="216"/>
        <end position="237"/>
    </location>
</feature>
<accession>A0AAD7I408</accession>
<evidence type="ECO:0000313" key="2">
    <source>
        <dbReference type="EMBL" id="KAJ7733633.1"/>
    </source>
</evidence>
<feature type="region of interest" description="Disordered" evidence="1">
    <location>
        <begin position="1035"/>
        <end position="1105"/>
    </location>
</feature>
<comment type="caution">
    <text evidence="2">The sequence shown here is derived from an EMBL/GenBank/DDBJ whole genome shotgun (WGS) entry which is preliminary data.</text>
</comment>
<feature type="compositionally biased region" description="Basic and acidic residues" evidence="1">
    <location>
        <begin position="425"/>
        <end position="434"/>
    </location>
</feature>
<name>A0AAD7I408_9AGAR</name>
<feature type="compositionally biased region" description="Low complexity" evidence="1">
    <location>
        <begin position="724"/>
        <end position="740"/>
    </location>
</feature>
<feature type="region of interest" description="Disordered" evidence="1">
    <location>
        <begin position="1265"/>
        <end position="1315"/>
    </location>
</feature>
<protein>
    <submittedName>
        <fullName evidence="2">Uncharacterized protein</fullName>
    </submittedName>
</protein>
<feature type="compositionally biased region" description="Acidic residues" evidence="1">
    <location>
        <begin position="168"/>
        <end position="178"/>
    </location>
</feature>
<organism evidence="2 3">
    <name type="scientific">Mycena metata</name>
    <dbReference type="NCBI Taxonomy" id="1033252"/>
    <lineage>
        <taxon>Eukaryota</taxon>
        <taxon>Fungi</taxon>
        <taxon>Dikarya</taxon>
        <taxon>Basidiomycota</taxon>
        <taxon>Agaricomycotina</taxon>
        <taxon>Agaricomycetes</taxon>
        <taxon>Agaricomycetidae</taxon>
        <taxon>Agaricales</taxon>
        <taxon>Marasmiineae</taxon>
        <taxon>Mycenaceae</taxon>
        <taxon>Mycena</taxon>
    </lineage>
</organism>